<dbReference type="AlphaFoldDB" id="A0AAP2G152"/>
<dbReference type="RefSeq" id="WP_213173782.1">
    <property type="nucleotide sequence ID" value="NZ_JAGQFT020000008.1"/>
</dbReference>
<feature type="compositionally biased region" description="Low complexity" evidence="1">
    <location>
        <begin position="71"/>
        <end position="82"/>
    </location>
</feature>
<feature type="domain" description="Type II secretion system protein GspB C-terminal" evidence="3">
    <location>
        <begin position="194"/>
        <end position="252"/>
    </location>
</feature>
<sequence length="254" mass="26485">MSLILEALRKSERERRLGAAPDLHSPMPTAGRDRDRRRAWLPWVLVAVAAAALAALLVARDPAPPVPPPAAGTGFEAAATAPRSDGPPPPAIPMPPATTNATQARAPSPAPVATPARQPAGRPVPEASAALPRAELPPRIEPTAGREERPVAIAGTHAEAAVVVPPAAPADPGDSGAEDMPSLQSLPAATRAALPPLQVSMHVYADDPAGRFAVIDGRRTDEGDAITPVLRLVEIRRDGSVLEYQGRRFLLPRP</sequence>
<dbReference type="Proteomes" id="UP000675747">
    <property type="component" value="Unassembled WGS sequence"/>
</dbReference>
<dbReference type="GO" id="GO:0015627">
    <property type="term" value="C:type II protein secretion system complex"/>
    <property type="evidence" value="ECO:0007669"/>
    <property type="project" value="InterPro"/>
</dbReference>
<feature type="transmembrane region" description="Helical" evidence="2">
    <location>
        <begin position="40"/>
        <end position="59"/>
    </location>
</feature>
<dbReference type="Pfam" id="PF16537">
    <property type="entry name" value="T2SSB"/>
    <property type="match status" value="1"/>
</dbReference>
<dbReference type="EMBL" id="JAGQFT020000008">
    <property type="protein sequence ID" value="MBS7458070.1"/>
    <property type="molecule type" value="Genomic_DNA"/>
</dbReference>
<keyword evidence="2" id="KW-1133">Transmembrane helix</keyword>
<accession>A0AAP2G152</accession>
<proteinExistence type="predicted"/>
<evidence type="ECO:0000256" key="2">
    <source>
        <dbReference type="SAM" id="Phobius"/>
    </source>
</evidence>
<name>A0AAP2G152_9GAMM</name>
<evidence type="ECO:0000256" key="1">
    <source>
        <dbReference type="SAM" id="MobiDB-lite"/>
    </source>
</evidence>
<gene>
    <name evidence="4" type="ORF">KB893_013100</name>
</gene>
<reference evidence="4 5" key="1">
    <citation type="journal article" date="2021" name="Microbiol. Resour. Announc.">
        <title>Draft Genome Sequence of Coralloluteibacterium stylophorae LMG 29479T.</title>
        <authorList>
            <person name="Karlyshev A.V."/>
            <person name="Kudryashova E.B."/>
            <person name="Ariskina E.V."/>
            <person name="Conroy A.P."/>
            <person name="Abidueva E.Y."/>
        </authorList>
    </citation>
    <scope>NUCLEOTIDE SEQUENCE [LARGE SCALE GENOMIC DNA]</scope>
    <source>
        <strain evidence="4 5">LMG 29479</strain>
    </source>
</reference>
<comment type="caution">
    <text evidence="4">The sequence shown here is derived from an EMBL/GenBank/DDBJ whole genome shotgun (WGS) entry which is preliminary data.</text>
</comment>
<keyword evidence="5" id="KW-1185">Reference proteome</keyword>
<evidence type="ECO:0000313" key="5">
    <source>
        <dbReference type="Proteomes" id="UP000675747"/>
    </source>
</evidence>
<keyword evidence="2" id="KW-0812">Transmembrane</keyword>
<feature type="region of interest" description="Disordered" evidence="1">
    <location>
        <begin position="14"/>
        <end position="33"/>
    </location>
</feature>
<protein>
    <submittedName>
        <fullName evidence="4">General secretion pathway protein GspB</fullName>
    </submittedName>
</protein>
<feature type="compositionally biased region" description="Pro residues" evidence="1">
    <location>
        <begin position="85"/>
        <end position="96"/>
    </location>
</feature>
<evidence type="ECO:0000259" key="3">
    <source>
        <dbReference type="Pfam" id="PF16537"/>
    </source>
</evidence>
<organism evidence="4 5">
    <name type="scientific">Coralloluteibacterium stylophorae</name>
    <dbReference type="NCBI Taxonomy" id="1776034"/>
    <lineage>
        <taxon>Bacteria</taxon>
        <taxon>Pseudomonadati</taxon>
        <taxon>Pseudomonadota</taxon>
        <taxon>Gammaproteobacteria</taxon>
        <taxon>Lysobacterales</taxon>
        <taxon>Lysobacteraceae</taxon>
        <taxon>Coralloluteibacterium</taxon>
    </lineage>
</organism>
<keyword evidence="2" id="KW-0472">Membrane</keyword>
<dbReference type="InterPro" id="IPR032389">
    <property type="entry name" value="GspB_C"/>
</dbReference>
<evidence type="ECO:0000313" key="4">
    <source>
        <dbReference type="EMBL" id="MBS7458070.1"/>
    </source>
</evidence>
<feature type="region of interest" description="Disordered" evidence="1">
    <location>
        <begin position="68"/>
        <end position="145"/>
    </location>
</feature>